<dbReference type="AlphaFoldDB" id="A0AA38VKI9"/>
<dbReference type="InterPro" id="IPR036412">
    <property type="entry name" value="HAD-like_sf"/>
</dbReference>
<gene>
    <name evidence="2" type="ORF">NKR23_g8870</name>
</gene>
<evidence type="ECO:0000256" key="1">
    <source>
        <dbReference type="SAM" id="MobiDB-lite"/>
    </source>
</evidence>
<name>A0AA38VKI9_9PEZI</name>
<dbReference type="PANTHER" id="PTHR28181:SF1">
    <property type="entry name" value="COLD TOLERANCE PROTEIN 1"/>
    <property type="match status" value="1"/>
</dbReference>
<accession>A0AA38VKI9</accession>
<dbReference type="Gene3D" id="3.40.50.1000">
    <property type="entry name" value="HAD superfamily/HAD-like"/>
    <property type="match status" value="1"/>
</dbReference>
<feature type="region of interest" description="Disordered" evidence="1">
    <location>
        <begin position="182"/>
        <end position="207"/>
    </location>
</feature>
<proteinExistence type="predicted"/>
<dbReference type="EMBL" id="JANBVO010000032">
    <property type="protein sequence ID" value="KAJ9137883.1"/>
    <property type="molecule type" value="Genomic_DNA"/>
</dbReference>
<feature type="compositionally biased region" description="Basic and acidic residues" evidence="1">
    <location>
        <begin position="183"/>
        <end position="194"/>
    </location>
</feature>
<evidence type="ECO:0008006" key="4">
    <source>
        <dbReference type="Google" id="ProtNLM"/>
    </source>
</evidence>
<comment type="caution">
    <text evidence="2">The sequence shown here is derived from an EMBL/GenBank/DDBJ whole genome shotgun (WGS) entry which is preliminary data.</text>
</comment>
<evidence type="ECO:0000313" key="3">
    <source>
        <dbReference type="Proteomes" id="UP001174694"/>
    </source>
</evidence>
<reference evidence="2" key="1">
    <citation type="submission" date="2022-07" db="EMBL/GenBank/DDBJ databases">
        <title>Fungi with potential for degradation of polypropylene.</title>
        <authorList>
            <person name="Gostincar C."/>
        </authorList>
    </citation>
    <scope>NUCLEOTIDE SEQUENCE</scope>
    <source>
        <strain evidence="2">EXF-13308</strain>
    </source>
</reference>
<dbReference type="Proteomes" id="UP001174694">
    <property type="component" value="Unassembled WGS sequence"/>
</dbReference>
<dbReference type="InterPro" id="IPR050849">
    <property type="entry name" value="HAD-like_hydrolase_phosphatase"/>
</dbReference>
<sequence>MSVILDFDGTITARDTIGNLADFAIAHRRQTQQHAGEGDHLAAAWAGILKAYAEDFDANVRGRQPPEAERTTLAQEVAYLRALRPVEHRSVRRVEAARLFAGMNASLLFSAGEEAVGRGDVRVRESFAAFVQAVRQREGRVAVVSVNWSAAWIRGVMAAAGVGPADEVAVVANEITPEGRIVGPEELHRERGNEAEPEEEGGADPALLATSEDKLRAMRAIMAENGADPSGAVYFGDSATDLECLVVGHGVVIADDEEGKLLKALRRVGYDVPHISSSKGAGNGSLFWARNFQEVLDGGLLDREE</sequence>
<evidence type="ECO:0000313" key="2">
    <source>
        <dbReference type="EMBL" id="KAJ9137883.1"/>
    </source>
</evidence>
<keyword evidence="3" id="KW-1185">Reference proteome</keyword>
<dbReference type="Pfam" id="PF12710">
    <property type="entry name" value="HAD"/>
    <property type="match status" value="1"/>
</dbReference>
<dbReference type="InterPro" id="IPR023214">
    <property type="entry name" value="HAD_sf"/>
</dbReference>
<organism evidence="2 3">
    <name type="scientific">Pleurostoma richardsiae</name>
    <dbReference type="NCBI Taxonomy" id="41990"/>
    <lineage>
        <taxon>Eukaryota</taxon>
        <taxon>Fungi</taxon>
        <taxon>Dikarya</taxon>
        <taxon>Ascomycota</taxon>
        <taxon>Pezizomycotina</taxon>
        <taxon>Sordariomycetes</taxon>
        <taxon>Sordariomycetidae</taxon>
        <taxon>Calosphaeriales</taxon>
        <taxon>Pleurostomataceae</taxon>
        <taxon>Pleurostoma</taxon>
    </lineage>
</organism>
<protein>
    <recommendedName>
        <fullName evidence="4">Haloacid dehalogenase-like hydrolase</fullName>
    </recommendedName>
</protein>
<dbReference type="PANTHER" id="PTHR28181">
    <property type="entry name" value="UPF0655 PROTEIN YCR015C"/>
    <property type="match status" value="1"/>
</dbReference>
<dbReference type="SUPFAM" id="SSF56784">
    <property type="entry name" value="HAD-like"/>
    <property type="match status" value="1"/>
</dbReference>